<comment type="caution">
    <text evidence="1">The sequence shown here is derived from an EMBL/GenBank/DDBJ whole genome shotgun (WGS) entry which is preliminary data.</text>
</comment>
<feature type="non-terminal residue" evidence="1">
    <location>
        <position position="129"/>
    </location>
</feature>
<dbReference type="EMBL" id="BARU01002527">
    <property type="protein sequence ID" value="GAH29279.1"/>
    <property type="molecule type" value="Genomic_DNA"/>
</dbReference>
<gene>
    <name evidence="1" type="ORF">S03H2_05926</name>
</gene>
<evidence type="ECO:0000313" key="1">
    <source>
        <dbReference type="EMBL" id="GAH29279.1"/>
    </source>
</evidence>
<sequence>MGIHGKPDWGLQLKKTVYTFDDLSELAVRLGSISQFDRRGDVIFQDSFEYGLGKWLLCGDKTGDEQILISKRSRSGGYCVKLTGGSEGSLYSAMYIHLAYPVLSKLGMECHFALEDDVDYLLFEMRLFT</sequence>
<organism evidence="1">
    <name type="scientific">marine sediment metagenome</name>
    <dbReference type="NCBI Taxonomy" id="412755"/>
    <lineage>
        <taxon>unclassified sequences</taxon>
        <taxon>metagenomes</taxon>
        <taxon>ecological metagenomes</taxon>
    </lineage>
</organism>
<reference evidence="1" key="1">
    <citation type="journal article" date="2014" name="Front. Microbiol.">
        <title>High frequency of phylogenetically diverse reductive dehalogenase-homologous genes in deep subseafloor sedimentary metagenomes.</title>
        <authorList>
            <person name="Kawai M."/>
            <person name="Futagami T."/>
            <person name="Toyoda A."/>
            <person name="Takaki Y."/>
            <person name="Nishi S."/>
            <person name="Hori S."/>
            <person name="Arai W."/>
            <person name="Tsubouchi T."/>
            <person name="Morono Y."/>
            <person name="Uchiyama I."/>
            <person name="Ito T."/>
            <person name="Fujiyama A."/>
            <person name="Inagaki F."/>
            <person name="Takami H."/>
        </authorList>
    </citation>
    <scope>NUCLEOTIDE SEQUENCE</scope>
    <source>
        <strain evidence="1">Expedition CK06-06</strain>
    </source>
</reference>
<protein>
    <submittedName>
        <fullName evidence="1">Uncharacterized protein</fullName>
    </submittedName>
</protein>
<accession>X1FIQ9</accession>
<dbReference type="AlphaFoldDB" id="X1FIQ9"/>
<proteinExistence type="predicted"/>
<name>X1FIQ9_9ZZZZ</name>